<name>A0AAN8QQD8_9TELE</name>
<reference evidence="1 2" key="1">
    <citation type="submission" date="2021-04" db="EMBL/GenBank/DDBJ databases">
        <authorList>
            <person name="De Guttry C."/>
            <person name="Zahm M."/>
            <person name="Klopp C."/>
            <person name="Cabau C."/>
            <person name="Louis A."/>
            <person name="Berthelot C."/>
            <person name="Parey E."/>
            <person name="Roest Crollius H."/>
            <person name="Montfort J."/>
            <person name="Robinson-Rechavi M."/>
            <person name="Bucao C."/>
            <person name="Bouchez O."/>
            <person name="Gislard M."/>
            <person name="Lluch J."/>
            <person name="Milhes M."/>
            <person name="Lampietro C."/>
            <person name="Lopez Roques C."/>
            <person name="Donnadieu C."/>
            <person name="Braasch I."/>
            <person name="Desvignes T."/>
            <person name="Postlethwait J."/>
            <person name="Bobe J."/>
            <person name="Wedekind C."/>
            <person name="Guiguen Y."/>
        </authorList>
    </citation>
    <scope>NUCLEOTIDE SEQUENCE [LARGE SCALE GENOMIC DNA]</scope>
    <source>
        <strain evidence="1">Cs_M1</strain>
        <tissue evidence="1">Blood</tissue>
    </source>
</reference>
<evidence type="ECO:0000313" key="1">
    <source>
        <dbReference type="EMBL" id="KAK6306768.1"/>
    </source>
</evidence>
<gene>
    <name evidence="1" type="ORF">J4Q44_G00236930</name>
</gene>
<keyword evidence="2" id="KW-1185">Reference proteome</keyword>
<evidence type="ECO:0000313" key="2">
    <source>
        <dbReference type="Proteomes" id="UP001356427"/>
    </source>
</evidence>
<dbReference type="AlphaFoldDB" id="A0AAN8QQD8"/>
<organism evidence="1 2">
    <name type="scientific">Coregonus suidteri</name>
    <dbReference type="NCBI Taxonomy" id="861788"/>
    <lineage>
        <taxon>Eukaryota</taxon>
        <taxon>Metazoa</taxon>
        <taxon>Chordata</taxon>
        <taxon>Craniata</taxon>
        <taxon>Vertebrata</taxon>
        <taxon>Euteleostomi</taxon>
        <taxon>Actinopterygii</taxon>
        <taxon>Neopterygii</taxon>
        <taxon>Teleostei</taxon>
        <taxon>Protacanthopterygii</taxon>
        <taxon>Salmoniformes</taxon>
        <taxon>Salmonidae</taxon>
        <taxon>Coregoninae</taxon>
        <taxon>Coregonus</taxon>
    </lineage>
</organism>
<protein>
    <submittedName>
        <fullName evidence="1">Uncharacterized protein</fullName>
    </submittedName>
</protein>
<proteinExistence type="predicted"/>
<dbReference type="Proteomes" id="UP001356427">
    <property type="component" value="Unassembled WGS sequence"/>
</dbReference>
<sequence length="225" mass="24901">MKWFPKLRPLTYSEGISGPKMANSVALHTQLASIMEVLANAAVAEICELVDNGYAILHLEISRGQKENEALRRKLRLMDLKVSRGSAMRAEIGSSTLAHGCSQAHFGMESKRTSSSDVQCLRAVDSQLVTSLFREGKSSGETGQTTTQRKPAAFDDIKAKSPTIKEEKREEAWENHDQRERLSTEALNHSVDGGERHSNIDTEAAQPISKQENASSCIWIMVFPM</sequence>
<comment type="caution">
    <text evidence="1">The sequence shown here is derived from an EMBL/GenBank/DDBJ whole genome shotgun (WGS) entry which is preliminary data.</text>
</comment>
<accession>A0AAN8QQD8</accession>
<dbReference type="EMBL" id="JAGTTL010000021">
    <property type="protein sequence ID" value="KAK6306768.1"/>
    <property type="molecule type" value="Genomic_DNA"/>
</dbReference>